<gene>
    <name evidence="1" type="ordered locus">ANT_30580</name>
</gene>
<evidence type="ECO:0000313" key="1">
    <source>
        <dbReference type="EMBL" id="BAJ65084.1"/>
    </source>
</evidence>
<name>E8N2T4_ANATU</name>
<dbReference type="HOGENOM" id="CLU_3057961_0_0_0"/>
<keyword evidence="2" id="KW-1185">Reference proteome</keyword>
<dbReference type="KEGG" id="atm:ANT_30580"/>
<organism evidence="1 2">
    <name type="scientific">Anaerolinea thermophila (strain DSM 14523 / JCM 11388 / NBRC 100420 / UNI-1)</name>
    <dbReference type="NCBI Taxonomy" id="926569"/>
    <lineage>
        <taxon>Bacteria</taxon>
        <taxon>Bacillati</taxon>
        <taxon>Chloroflexota</taxon>
        <taxon>Anaerolineae</taxon>
        <taxon>Anaerolineales</taxon>
        <taxon>Anaerolineaceae</taxon>
        <taxon>Anaerolinea</taxon>
    </lineage>
</organism>
<dbReference type="AlphaFoldDB" id="E8N2T4"/>
<evidence type="ECO:0000313" key="2">
    <source>
        <dbReference type="Proteomes" id="UP000008922"/>
    </source>
</evidence>
<sequence>MLTTGVERGIVICESPEKVAFLIDEPSQDMLSSIIPAIIFAFILDLNKRRTYS</sequence>
<protein>
    <submittedName>
        <fullName evidence="1">Uncharacterized protein</fullName>
    </submittedName>
</protein>
<reference evidence="1 2" key="1">
    <citation type="submission" date="2010-12" db="EMBL/GenBank/DDBJ databases">
        <title>Whole genome sequence of Anaerolinea thermophila UNI-1.</title>
        <authorList>
            <person name="Narita-Yamada S."/>
            <person name="Kishi E."/>
            <person name="Watanabe Y."/>
            <person name="Takasaki K."/>
            <person name="Ankai A."/>
            <person name="Oguchi A."/>
            <person name="Fukui S."/>
            <person name="Takahashi M."/>
            <person name="Yashiro I."/>
            <person name="Hosoyama A."/>
            <person name="Sekiguchi Y."/>
            <person name="Hanada S."/>
            <person name="Fujita N."/>
        </authorList>
    </citation>
    <scope>NUCLEOTIDE SEQUENCE [LARGE SCALE GENOMIC DNA]</scope>
    <source>
        <strain evidence="2">DSM 14523 / JCM 11388 / NBRC 100420 / UNI-1</strain>
    </source>
</reference>
<dbReference type="EMBL" id="AP012029">
    <property type="protein sequence ID" value="BAJ65084.1"/>
    <property type="molecule type" value="Genomic_DNA"/>
</dbReference>
<accession>E8N2T4</accession>
<dbReference type="InParanoid" id="E8N2T4"/>
<dbReference type="STRING" id="926569.ANT_30580"/>
<proteinExistence type="predicted"/>
<dbReference type="Proteomes" id="UP000008922">
    <property type="component" value="Chromosome"/>
</dbReference>